<organism evidence="2 3">
    <name type="scientific">Penaeus vannamei</name>
    <name type="common">Whiteleg shrimp</name>
    <name type="synonym">Litopenaeus vannamei</name>
    <dbReference type="NCBI Taxonomy" id="6689"/>
    <lineage>
        <taxon>Eukaryota</taxon>
        <taxon>Metazoa</taxon>
        <taxon>Ecdysozoa</taxon>
        <taxon>Arthropoda</taxon>
        <taxon>Crustacea</taxon>
        <taxon>Multicrustacea</taxon>
        <taxon>Malacostraca</taxon>
        <taxon>Eumalacostraca</taxon>
        <taxon>Eucarida</taxon>
        <taxon>Decapoda</taxon>
        <taxon>Dendrobranchiata</taxon>
        <taxon>Penaeoidea</taxon>
        <taxon>Penaeidae</taxon>
        <taxon>Penaeus</taxon>
    </lineage>
</organism>
<accession>A0A3R7MKY9</accession>
<keyword evidence="2" id="KW-0503">Monooxygenase</keyword>
<dbReference type="Pfam" id="PF13855">
    <property type="entry name" value="LRR_8"/>
    <property type="match status" value="1"/>
</dbReference>
<gene>
    <name evidence="2" type="ORF">C7M84_022387</name>
</gene>
<protein>
    <submittedName>
        <fullName evidence="2">Oplophorus-luciferin 2-monooxygenase non-catalytic subunit</fullName>
    </submittedName>
</protein>
<comment type="caution">
    <text evidence="2">The sequence shown here is derived from an EMBL/GenBank/DDBJ whole genome shotgun (WGS) entry which is preliminary data.</text>
</comment>
<dbReference type="InterPro" id="IPR001611">
    <property type="entry name" value="Leu-rich_rpt"/>
</dbReference>
<sequence length="214" mass="23243">MPGLALLFALFALRSCEGAANSALRALPCPDPEDIYPCVCTVDPENHMTMDCSHVASEDELARVFSSNLPFTKFHLLMINGNQNLRVLREGDLGPASFEIIRIMFSVLEEVQDGALAGSYTTADAIVLIDNPLSVWPFHELPLFTSLSLLELYGGALIAIPALRSGSLQKILLGYNQIDGIAADCFHGLENILHIDVHGNNIETILPGKNSIKI</sequence>
<proteinExistence type="predicted"/>
<dbReference type="EMBL" id="QCYY01000543">
    <property type="protein sequence ID" value="ROT84429.1"/>
    <property type="molecule type" value="Genomic_DNA"/>
</dbReference>
<evidence type="ECO:0000256" key="1">
    <source>
        <dbReference type="SAM" id="SignalP"/>
    </source>
</evidence>
<dbReference type="AlphaFoldDB" id="A0A3R7MKY9"/>
<evidence type="ECO:0000313" key="2">
    <source>
        <dbReference type="EMBL" id="ROT84429.1"/>
    </source>
</evidence>
<dbReference type="Gene3D" id="3.80.10.10">
    <property type="entry name" value="Ribonuclease Inhibitor"/>
    <property type="match status" value="1"/>
</dbReference>
<dbReference type="GO" id="GO:0004497">
    <property type="term" value="F:monooxygenase activity"/>
    <property type="evidence" value="ECO:0007669"/>
    <property type="project" value="UniProtKB-KW"/>
</dbReference>
<dbReference type="InterPro" id="IPR032675">
    <property type="entry name" value="LRR_dom_sf"/>
</dbReference>
<reference evidence="2 3" key="1">
    <citation type="submission" date="2018-04" db="EMBL/GenBank/DDBJ databases">
        <authorList>
            <person name="Zhang X."/>
            <person name="Yuan J."/>
            <person name="Li F."/>
            <person name="Xiang J."/>
        </authorList>
    </citation>
    <scope>NUCLEOTIDE SEQUENCE [LARGE SCALE GENOMIC DNA]</scope>
    <source>
        <tissue evidence="2">Muscle</tissue>
    </source>
</reference>
<feature type="chain" id="PRO_5018788156" evidence="1">
    <location>
        <begin position="19"/>
        <end position="214"/>
    </location>
</feature>
<name>A0A3R7MKY9_PENVA</name>
<feature type="signal peptide" evidence="1">
    <location>
        <begin position="1"/>
        <end position="18"/>
    </location>
</feature>
<dbReference type="SUPFAM" id="SSF52058">
    <property type="entry name" value="L domain-like"/>
    <property type="match status" value="1"/>
</dbReference>
<keyword evidence="1" id="KW-0732">Signal</keyword>
<dbReference type="OrthoDB" id="676979at2759"/>
<dbReference type="STRING" id="6689.A0A3R7MKY9"/>
<evidence type="ECO:0000313" key="3">
    <source>
        <dbReference type="Proteomes" id="UP000283509"/>
    </source>
</evidence>
<keyword evidence="2" id="KW-0560">Oxidoreductase</keyword>
<dbReference type="Proteomes" id="UP000283509">
    <property type="component" value="Unassembled WGS sequence"/>
</dbReference>
<keyword evidence="3" id="KW-1185">Reference proteome</keyword>
<reference evidence="2 3" key="2">
    <citation type="submission" date="2019-01" db="EMBL/GenBank/DDBJ databases">
        <title>The decoding of complex shrimp genome reveals the adaptation for benthos swimmer, frequently molting mechanism and breeding impact on genome.</title>
        <authorList>
            <person name="Sun Y."/>
            <person name="Gao Y."/>
            <person name="Yu Y."/>
        </authorList>
    </citation>
    <scope>NUCLEOTIDE SEQUENCE [LARGE SCALE GENOMIC DNA]</scope>
    <source>
        <tissue evidence="2">Muscle</tissue>
    </source>
</reference>